<evidence type="ECO:0000256" key="2">
    <source>
        <dbReference type="ARBA" id="ARBA00022475"/>
    </source>
</evidence>
<keyword evidence="4 6" id="KW-1133">Transmembrane helix</keyword>
<dbReference type="Proteomes" id="UP001228113">
    <property type="component" value="Chromosome"/>
</dbReference>
<gene>
    <name evidence="8" type="ORF">METESE_17570</name>
</gene>
<feature type="transmembrane region" description="Helical" evidence="6">
    <location>
        <begin position="184"/>
        <end position="209"/>
    </location>
</feature>
<evidence type="ECO:0000256" key="1">
    <source>
        <dbReference type="ARBA" id="ARBA00004651"/>
    </source>
</evidence>
<dbReference type="EMBL" id="AP027081">
    <property type="protein sequence ID" value="BDU76799.1"/>
    <property type="molecule type" value="Genomic_DNA"/>
</dbReference>
<keyword evidence="5 6" id="KW-0472">Membrane</keyword>
<evidence type="ECO:0000256" key="4">
    <source>
        <dbReference type="ARBA" id="ARBA00022989"/>
    </source>
</evidence>
<evidence type="ECO:0000313" key="9">
    <source>
        <dbReference type="Proteomes" id="UP001228113"/>
    </source>
</evidence>
<feature type="transmembrane region" description="Helical" evidence="6">
    <location>
        <begin position="152"/>
        <end position="172"/>
    </location>
</feature>
<comment type="subcellular location">
    <subcellularLocation>
        <location evidence="1">Cell membrane</location>
        <topology evidence="1">Multi-pass membrane protein</topology>
    </subcellularLocation>
</comment>
<proteinExistence type="predicted"/>
<evidence type="ECO:0000256" key="6">
    <source>
        <dbReference type="SAM" id="Phobius"/>
    </source>
</evidence>
<feature type="transmembrane region" description="Helical" evidence="6">
    <location>
        <begin position="70"/>
        <end position="90"/>
    </location>
</feature>
<organism evidence="8 9">
    <name type="scientific">Mesoterricola sediminis</name>
    <dbReference type="NCBI Taxonomy" id="2927980"/>
    <lineage>
        <taxon>Bacteria</taxon>
        <taxon>Pseudomonadati</taxon>
        <taxon>Acidobacteriota</taxon>
        <taxon>Holophagae</taxon>
        <taxon>Holophagales</taxon>
        <taxon>Holophagaceae</taxon>
        <taxon>Mesoterricola</taxon>
    </lineage>
</organism>
<evidence type="ECO:0000256" key="3">
    <source>
        <dbReference type="ARBA" id="ARBA00022692"/>
    </source>
</evidence>
<name>A0AA48GV32_9BACT</name>
<evidence type="ECO:0000259" key="7">
    <source>
        <dbReference type="Pfam" id="PF00892"/>
    </source>
</evidence>
<feature type="transmembrane region" description="Helical" evidence="6">
    <location>
        <begin position="215"/>
        <end position="236"/>
    </location>
</feature>
<dbReference type="PANTHER" id="PTHR32322">
    <property type="entry name" value="INNER MEMBRANE TRANSPORTER"/>
    <property type="match status" value="1"/>
</dbReference>
<evidence type="ECO:0000256" key="5">
    <source>
        <dbReference type="ARBA" id="ARBA00023136"/>
    </source>
</evidence>
<dbReference type="InterPro" id="IPR037185">
    <property type="entry name" value="EmrE-like"/>
</dbReference>
<keyword evidence="3 6" id="KW-0812">Transmembrane</keyword>
<dbReference type="PANTHER" id="PTHR32322:SF18">
    <property type="entry name" value="S-ADENOSYLMETHIONINE_S-ADENOSYLHOMOCYSTEINE TRANSPORTER"/>
    <property type="match status" value="1"/>
</dbReference>
<keyword evidence="9" id="KW-1185">Reference proteome</keyword>
<reference evidence="8" key="1">
    <citation type="journal article" date="2023" name="Int. J. Syst. Evol. Microbiol.">
        <title>Mesoterricola silvestris gen. nov., sp. nov., Mesoterricola sediminis sp. nov., Geothrix oryzae sp. nov., Geothrix edaphica sp. nov., Geothrix rubra sp. nov., and Geothrix limicola sp. nov., six novel members of Acidobacteriota isolated from soils.</title>
        <authorList>
            <person name="Itoh H."/>
            <person name="Sugisawa Y."/>
            <person name="Mise K."/>
            <person name="Xu Z."/>
            <person name="Kuniyasu M."/>
            <person name="Ushijima N."/>
            <person name="Kawano K."/>
            <person name="Kobayashi E."/>
            <person name="Shiratori Y."/>
            <person name="Masuda Y."/>
            <person name="Senoo K."/>
        </authorList>
    </citation>
    <scope>NUCLEOTIDE SEQUENCE</scope>
    <source>
        <strain evidence="8">W786</strain>
    </source>
</reference>
<dbReference type="InterPro" id="IPR050638">
    <property type="entry name" value="AA-Vitamin_Transporters"/>
</dbReference>
<keyword evidence="2" id="KW-1003">Cell membrane</keyword>
<dbReference type="Pfam" id="PF00892">
    <property type="entry name" value="EamA"/>
    <property type="match status" value="2"/>
</dbReference>
<feature type="transmembrane region" description="Helical" evidence="6">
    <location>
        <begin position="127"/>
        <end position="146"/>
    </location>
</feature>
<feature type="domain" description="EamA" evidence="7">
    <location>
        <begin position="8"/>
        <end position="140"/>
    </location>
</feature>
<feature type="transmembrane region" description="Helical" evidence="6">
    <location>
        <begin position="96"/>
        <end position="115"/>
    </location>
</feature>
<dbReference type="SUPFAM" id="SSF103481">
    <property type="entry name" value="Multidrug resistance efflux transporter EmrE"/>
    <property type="match status" value="2"/>
</dbReference>
<feature type="transmembrane region" description="Helical" evidence="6">
    <location>
        <begin position="28"/>
        <end position="50"/>
    </location>
</feature>
<evidence type="ECO:0000313" key="8">
    <source>
        <dbReference type="EMBL" id="BDU76799.1"/>
    </source>
</evidence>
<protein>
    <submittedName>
        <fullName evidence="8">Membrane protein</fullName>
    </submittedName>
</protein>
<dbReference type="KEGG" id="msea:METESE_17570"/>
<dbReference type="GO" id="GO:0005886">
    <property type="term" value="C:plasma membrane"/>
    <property type="evidence" value="ECO:0007669"/>
    <property type="project" value="UniProtKB-SubCell"/>
</dbReference>
<feature type="domain" description="EamA" evidence="7">
    <location>
        <begin position="154"/>
        <end position="288"/>
    </location>
</feature>
<dbReference type="InterPro" id="IPR000620">
    <property type="entry name" value="EamA_dom"/>
</dbReference>
<sequence length="291" mass="30160">MSASARFVLVMLLHTTFAAGVYLIGKPATVTIPIPVLALFRGAVAAVGFLGIARARGLDLAGAFRADRRAFLLAAFLGVAVNQVVFLYGLRYTLGSHAALLYALTPTLVLLIGWVRGVERPSLRKAAGIALAFGGVLALFLDRAGAALPPRWLLGDLLVLAAVLAWAAYTVASRPLSIRHGAATSTALVMLLGFAMMLPLGCLGLAGFRPSGVPAAGWVGAVYLGVVASVVMYLLWVHALSLKEPSRVAIAANGQPVLTALLAWAFLGQPVTPHFLLGAALVVSGVVLSHA</sequence>
<dbReference type="RefSeq" id="WP_316411523.1">
    <property type="nucleotide sequence ID" value="NZ_AP027081.1"/>
</dbReference>
<accession>A0AA48GV32</accession>
<dbReference type="AlphaFoldDB" id="A0AA48GV32"/>